<name>A0A9N7AM98_CLOBO</name>
<evidence type="ECO:0000313" key="3">
    <source>
        <dbReference type="Proteomes" id="UP000006160"/>
    </source>
</evidence>
<feature type="transmembrane region" description="Helical" evidence="1">
    <location>
        <begin position="159"/>
        <end position="180"/>
    </location>
</feature>
<keyword evidence="1" id="KW-1133">Transmembrane helix</keyword>
<feature type="transmembrane region" description="Helical" evidence="1">
    <location>
        <begin position="20"/>
        <end position="40"/>
    </location>
</feature>
<gene>
    <name evidence="2" type="ORF">CLG_0112</name>
</gene>
<evidence type="ECO:0000256" key="1">
    <source>
        <dbReference type="SAM" id="Phobius"/>
    </source>
</evidence>
<sequence length="257" mass="29778">MNKYFKLEFRRAMLSRNALISFIITILAFLIAFLDCILYWQEGLHGLDHLFDASSIFIRTRYMNSSSYLFVIAPILATMIFSDSYLLDKESGFLKSIYVRMSKRKYIFTKIMVNSIVSGLVIALASAIVLIILIKMYGIRDVHMQSGLGAFSFIFYKSRILYCVFLILISFIFNAIFATLALGISPWIKNRYLAMLAPFFYYIIAVPLFPAWMSPITLFSLEGVLNEFQIIIYQLILLFIGVISFYYGVKYDYEKNL</sequence>
<keyword evidence="1" id="KW-0472">Membrane</keyword>
<feature type="transmembrane region" description="Helical" evidence="1">
    <location>
        <begin position="230"/>
        <end position="249"/>
    </location>
</feature>
<reference evidence="2 3" key="1">
    <citation type="submission" date="2009-06" db="EMBL/GenBank/DDBJ databases">
        <authorList>
            <person name="Shrivastava S."/>
            <person name="Brinkac L.B."/>
            <person name="Brown J.L."/>
            <person name="Bruce D.B."/>
            <person name="Detter C."/>
            <person name="Green L.D."/>
            <person name="Munk C.A."/>
            <person name="Rogers Y.C."/>
            <person name="Tapia R."/>
            <person name="Saunders E.S."/>
            <person name="Sims D.R."/>
            <person name="Smith L.A."/>
            <person name="Smith T.J."/>
            <person name="Sutton G."/>
            <person name="Brettin T."/>
        </authorList>
    </citation>
    <scope>NUCLEOTIDE SEQUENCE [LARGE SCALE GENOMIC DNA]</scope>
    <source>
        <strain evidence="3">D str. 1873</strain>
        <plasmid evidence="2 3">pCLG1</plasmid>
    </source>
</reference>
<feature type="transmembrane region" description="Helical" evidence="1">
    <location>
        <begin position="67"/>
        <end position="87"/>
    </location>
</feature>
<dbReference type="RefSeq" id="WP_012669481.1">
    <property type="nucleotide sequence ID" value="NC_012946.1"/>
</dbReference>
<feature type="transmembrane region" description="Helical" evidence="1">
    <location>
        <begin position="107"/>
        <end position="139"/>
    </location>
</feature>
<dbReference type="GeneID" id="66320147"/>
<keyword evidence="1" id="KW-0812">Transmembrane</keyword>
<feature type="transmembrane region" description="Helical" evidence="1">
    <location>
        <begin position="192"/>
        <end position="210"/>
    </location>
</feature>
<organism evidence="2 3">
    <name type="scientific">Clostridium botulinum D str. 1873</name>
    <dbReference type="NCBI Taxonomy" id="592027"/>
    <lineage>
        <taxon>Bacteria</taxon>
        <taxon>Bacillati</taxon>
        <taxon>Bacillota</taxon>
        <taxon>Clostridia</taxon>
        <taxon>Eubacteriales</taxon>
        <taxon>Clostridiaceae</taxon>
        <taxon>Clostridium</taxon>
    </lineage>
</organism>
<evidence type="ECO:0000313" key="2">
    <source>
        <dbReference type="EMBL" id="ACT33602.1"/>
    </source>
</evidence>
<keyword evidence="2" id="KW-0614">Plasmid</keyword>
<protein>
    <submittedName>
        <fullName evidence="2">Membrane protein</fullName>
    </submittedName>
</protein>
<dbReference type="AlphaFoldDB" id="A0A9N7AM98"/>
<proteinExistence type="predicted"/>
<dbReference type="Proteomes" id="UP000006160">
    <property type="component" value="Plasmid pCLG1"/>
</dbReference>
<dbReference type="EMBL" id="CP001659">
    <property type="protein sequence ID" value="ACT33602.1"/>
    <property type="molecule type" value="Genomic_DNA"/>
</dbReference>
<accession>A0A9N7AM98</accession>
<geneLocation type="plasmid" evidence="2 3">
    <name>pCLG1</name>
</geneLocation>